<evidence type="ECO:0000313" key="3">
    <source>
        <dbReference type="Proteomes" id="UP000247763"/>
    </source>
</evidence>
<dbReference type="InterPro" id="IPR022272">
    <property type="entry name" value="Lipocalin_CS"/>
</dbReference>
<dbReference type="AlphaFoldDB" id="A0A2Z3HL48"/>
<dbReference type="InterPro" id="IPR000566">
    <property type="entry name" value="Lipocln_cytosolic_FA-bd_dom"/>
</dbReference>
<dbReference type="KEGG" id="phb:HYN04_00715"/>
<dbReference type="Proteomes" id="UP000247763">
    <property type="component" value="Chromosome"/>
</dbReference>
<organism evidence="2 3">
    <name type="scientific">Phenylobacterium parvum</name>
    <dbReference type="NCBI Taxonomy" id="2201350"/>
    <lineage>
        <taxon>Bacteria</taxon>
        <taxon>Pseudomonadati</taxon>
        <taxon>Pseudomonadota</taxon>
        <taxon>Alphaproteobacteria</taxon>
        <taxon>Caulobacterales</taxon>
        <taxon>Caulobacteraceae</taxon>
        <taxon>Phenylobacterium</taxon>
    </lineage>
</organism>
<reference evidence="3" key="1">
    <citation type="submission" date="2018-05" db="EMBL/GenBank/DDBJ databases">
        <title>Genome sequencing of Phenylobacterium sp. HYN0004.</title>
        <authorList>
            <person name="Yi H."/>
            <person name="Baek C."/>
        </authorList>
    </citation>
    <scope>NUCLEOTIDE SEQUENCE [LARGE SCALE GENOMIC DNA]</scope>
    <source>
        <strain evidence="3">HYN0004</strain>
    </source>
</reference>
<dbReference type="PROSITE" id="PS00213">
    <property type="entry name" value="LIPOCALIN"/>
    <property type="match status" value="1"/>
</dbReference>
<protein>
    <recommendedName>
        <fullName evidence="1">Lipocalin/cytosolic fatty-acid binding domain-containing protein</fullName>
    </recommendedName>
</protein>
<evidence type="ECO:0000259" key="1">
    <source>
        <dbReference type="Pfam" id="PF08212"/>
    </source>
</evidence>
<evidence type="ECO:0000313" key="2">
    <source>
        <dbReference type="EMBL" id="AWM76407.1"/>
    </source>
</evidence>
<gene>
    <name evidence="2" type="ORF">HYN04_00715</name>
</gene>
<dbReference type="CDD" id="cd19438">
    <property type="entry name" value="lipocalin_Blc-like"/>
    <property type="match status" value="1"/>
</dbReference>
<accession>A0A2Z3HL48</accession>
<name>A0A2Z3HL48_9CAUL</name>
<proteinExistence type="predicted"/>
<dbReference type="EMBL" id="CP029479">
    <property type="protein sequence ID" value="AWM76407.1"/>
    <property type="molecule type" value="Genomic_DNA"/>
</dbReference>
<sequence length="211" mass="23182">MNRSTASRRVETAADSAGFSHAAFTSKRPVMTGSRRLKRLFAGLLAAALMAPGAALAADIRPPAQKIEVGRIAGRWYEVARLPNKIQKDCQGGTSDWSRTSTGYSVIQTCHRGSLANTPTQWKAQAKIIDPMTDGRIRLTYFGGILNVEYWVLESRADQGWLLLGTPNGRYLWLMAQKPILSTAARAQAVSRIRQLGYDVAALEFPLPARH</sequence>
<dbReference type="SUPFAM" id="SSF50814">
    <property type="entry name" value="Lipocalins"/>
    <property type="match status" value="1"/>
</dbReference>
<dbReference type="OrthoDB" id="594739at2"/>
<keyword evidence="3" id="KW-1185">Reference proteome</keyword>
<feature type="domain" description="Lipocalin/cytosolic fatty-acid binding" evidence="1">
    <location>
        <begin position="67"/>
        <end position="205"/>
    </location>
</feature>
<dbReference type="Gene3D" id="2.40.128.20">
    <property type="match status" value="1"/>
</dbReference>
<dbReference type="InterPro" id="IPR012674">
    <property type="entry name" value="Calycin"/>
</dbReference>
<dbReference type="InterPro" id="IPR047202">
    <property type="entry name" value="Lipocalin_Blc-like_dom"/>
</dbReference>
<dbReference type="Pfam" id="PF08212">
    <property type="entry name" value="Lipocalin_2"/>
    <property type="match status" value="1"/>
</dbReference>